<dbReference type="OrthoDB" id="10254973at2759"/>
<dbReference type="Proteomes" id="UP000054565">
    <property type="component" value="Unassembled WGS sequence"/>
</dbReference>
<evidence type="ECO:0000256" key="2">
    <source>
        <dbReference type="ARBA" id="ARBA00018687"/>
    </source>
</evidence>
<feature type="coiled-coil region" evidence="4">
    <location>
        <begin position="273"/>
        <end position="488"/>
    </location>
</feature>
<evidence type="ECO:0000313" key="8">
    <source>
        <dbReference type="Proteomes" id="UP000054565"/>
    </source>
</evidence>
<feature type="coiled-coil region" evidence="4">
    <location>
        <begin position="921"/>
        <end position="991"/>
    </location>
</feature>
<reference evidence="8" key="1">
    <citation type="journal article" date="2010" name="Genome Res.">
        <title>Population genomic sequencing of Coccidioides fungi reveals recent hybridization and transposon control.</title>
        <authorList>
            <person name="Neafsey D.E."/>
            <person name="Barker B.M."/>
            <person name="Sharpton T.J."/>
            <person name="Stajich J.E."/>
            <person name="Park D.J."/>
            <person name="Whiston E."/>
            <person name="Hung C.-Y."/>
            <person name="McMahan C."/>
            <person name="White J."/>
            <person name="Sykes S."/>
            <person name="Heiman D."/>
            <person name="Young S."/>
            <person name="Zeng Q."/>
            <person name="Abouelleil A."/>
            <person name="Aftuck L."/>
            <person name="Bessette D."/>
            <person name="Brown A."/>
            <person name="FitzGerald M."/>
            <person name="Lui A."/>
            <person name="Macdonald J.P."/>
            <person name="Priest M."/>
            <person name="Orbach M.J."/>
            <person name="Galgiani J.N."/>
            <person name="Kirkland T.N."/>
            <person name="Cole G.T."/>
            <person name="Birren B.W."/>
            <person name="Henn M.R."/>
            <person name="Taylor J.W."/>
            <person name="Rounsley S.D."/>
        </authorList>
    </citation>
    <scope>NUCLEOTIDE SEQUENCE [LARGE SCALE GENOMIC DNA]</scope>
    <source>
        <strain evidence="8">RMSCC 2394</strain>
    </source>
</reference>
<dbReference type="GO" id="GO:0030915">
    <property type="term" value="C:Smc5-Smc6 complex"/>
    <property type="evidence" value="ECO:0007669"/>
    <property type="project" value="TreeGrafter"/>
</dbReference>
<protein>
    <recommendedName>
        <fullName evidence="2">Structural maintenance of chromosomes protein 5</fullName>
    </recommendedName>
</protein>
<proteinExistence type="inferred from homology"/>
<sequence length="1194" mass="136414">MPSIPQRRRQATHSDSDSDGESSRNSTLLHSSNGAKRVRLTPQREPVQPESSDTSSISTGDDSDVSESDDEPSTTGAGQPSTDPTPPVPERAADIVDRIRGIPGGAGAGKYRPGAIVRIKLSNFVTYTSAELRPGPRLNLVIGPNGTGKSTLVCAICLGLGEGPQHLGRAKDAAEYIKHGCREATIEIELAAPPGKRNIVIARVIKRDGNKSTFTVNGDQVPGKRVRELARSLSIQIDNLCQFLPQDKVSEFAALTPVELLQSTQRAAAPREVTRWYEDLKRLREQQKKLQVENRQQQEVLQNLERRQENQREEVERMKHRAAVKKRLKYLELMRPLPKFKELKAQCKELKERKKLLHREHQALNEELGPTMKAINAKKEYYATLDKVVKQKRNHLARANEFAKEYKNEMAVVSEKLKDLTANIEAEKKAGTNYVSEIKKLKQAINRIERQMEEGAPEFDVAAYGLKIREQQRRIREFEDKATELQRKKQPTALEFQAKKVEYLKTKRRLEGLEFQDGQQEEKLRQLSDDSFNAWQWLKEEENQVHFEKPVYGPPLVVCSVKDPKYASALEGLMQKNDFCAFTAQTRNDFLKLQELLYQKHGWHDITIKTCSVPLSGFRPPVDDEELQKLRFDGWAKDYISGPEPVLAALCSENRFHATPITLRDISDAEYRHLENSPISMWIANNSHYQVVRRREYGPAATSTRVRHLRPAKLWTDQPVDEQIKQQLETELNEWKAKMDEIQERMDDQKGILARLAAEHRAASEEKERLEREKAAKQSALTAFKALPARLEQQKEKYQELTERITNVQKEVESLRKKQDYVSLDKAAVVLKYAKFVSRFRKMQDDLLQAEIWAIEACSDWQSLKEHNAEVTEVVEAKKREIDEVSRQISAMATELPKFADEVRKLSRMADRDRDMGDVVTAVAQLSAEQLEAEIDSAKATLDLTYEGHGTRFIEEFEQRQTQIDRLKEKLERSQSELADYEHAITEVRGKWEPKLESLVQQISNSFSNFFSRIGCAGQVGIDKAEDIPDENGRLGDSNNFDQWAIRIQVKFRENESLAVLDSHRQSGGERAVSTIFYLMALQSLSASPFRVVDEINQGMDPRNERMVHERMVEIACGQADSDDSGGQYFLITPKLLSGLHYQPGMTVLCIYSGEYMPADYRKLDFKQCILRMKDMQKKKGLIQGETEEVEVDV</sequence>
<dbReference type="GO" id="GO:0000724">
    <property type="term" value="P:double-strand break repair via homologous recombination"/>
    <property type="evidence" value="ECO:0007669"/>
    <property type="project" value="TreeGrafter"/>
</dbReference>
<dbReference type="GO" id="GO:0005634">
    <property type="term" value="C:nucleus"/>
    <property type="evidence" value="ECO:0007669"/>
    <property type="project" value="TreeGrafter"/>
</dbReference>
<comment type="similarity">
    <text evidence="1">Belongs to the SMC family. SMC5 subfamily.</text>
</comment>
<feature type="compositionally biased region" description="Low complexity" evidence="5">
    <location>
        <begin position="51"/>
        <end position="60"/>
    </location>
</feature>
<dbReference type="InterPro" id="IPR027417">
    <property type="entry name" value="P-loop_NTPase"/>
</dbReference>
<feature type="compositionally biased region" description="Basic residues" evidence="5">
    <location>
        <begin position="1"/>
        <end position="11"/>
    </location>
</feature>
<feature type="compositionally biased region" description="Polar residues" evidence="5">
    <location>
        <begin position="23"/>
        <end position="34"/>
    </location>
</feature>
<keyword evidence="3 4" id="KW-0175">Coiled coil</keyword>
<dbReference type="PANTHER" id="PTHR45916:SF1">
    <property type="entry name" value="STRUCTURAL MAINTENANCE OF CHROMOSOMES PROTEIN 5"/>
    <property type="match status" value="1"/>
</dbReference>
<name>A0A0J6YL81_COCIT</name>
<evidence type="ECO:0000259" key="6">
    <source>
        <dbReference type="Pfam" id="PF02463"/>
    </source>
</evidence>
<dbReference type="EMBL" id="DS028099">
    <property type="protein sequence ID" value="KMP09421.1"/>
    <property type="molecule type" value="Genomic_DNA"/>
</dbReference>
<dbReference type="PANTHER" id="PTHR45916">
    <property type="entry name" value="STRUCTURAL MAINTENANCE OF CHROMOSOMES PROTEIN 5"/>
    <property type="match status" value="1"/>
</dbReference>
<evidence type="ECO:0000256" key="5">
    <source>
        <dbReference type="SAM" id="MobiDB-lite"/>
    </source>
</evidence>
<evidence type="ECO:0000256" key="1">
    <source>
        <dbReference type="ARBA" id="ARBA00010171"/>
    </source>
</evidence>
<feature type="region of interest" description="Disordered" evidence="5">
    <location>
        <begin position="1"/>
        <end position="90"/>
    </location>
</feature>
<dbReference type="GO" id="GO:0003697">
    <property type="term" value="F:single-stranded DNA binding"/>
    <property type="evidence" value="ECO:0007669"/>
    <property type="project" value="TreeGrafter"/>
</dbReference>
<gene>
    <name evidence="7" type="ORF">CIRG_09591</name>
</gene>
<dbReference type="InterPro" id="IPR003395">
    <property type="entry name" value="RecF/RecN/SMC_N"/>
</dbReference>
<feature type="domain" description="RecF/RecN/SMC N-terminal" evidence="6">
    <location>
        <begin position="116"/>
        <end position="1112"/>
    </location>
</feature>
<dbReference type="Pfam" id="PF02463">
    <property type="entry name" value="SMC_N"/>
    <property type="match status" value="1"/>
</dbReference>
<evidence type="ECO:0000256" key="3">
    <source>
        <dbReference type="ARBA" id="ARBA00023054"/>
    </source>
</evidence>
<dbReference type="Gene3D" id="3.40.50.300">
    <property type="entry name" value="P-loop containing nucleotide triphosphate hydrolases"/>
    <property type="match status" value="2"/>
</dbReference>
<feature type="compositionally biased region" description="Acidic residues" evidence="5">
    <location>
        <begin position="61"/>
        <end position="72"/>
    </location>
</feature>
<feature type="coiled-coil region" evidence="4">
    <location>
        <begin position="868"/>
        <end position="895"/>
    </location>
</feature>
<feature type="coiled-coil region" evidence="4">
    <location>
        <begin position="725"/>
        <end position="818"/>
    </location>
</feature>
<accession>A0A0J6YL81</accession>
<dbReference type="STRING" id="404692.A0A0J6YL81"/>
<dbReference type="AlphaFoldDB" id="A0A0J6YL81"/>
<organism evidence="7 8">
    <name type="scientific">Coccidioides immitis RMSCC 2394</name>
    <dbReference type="NCBI Taxonomy" id="404692"/>
    <lineage>
        <taxon>Eukaryota</taxon>
        <taxon>Fungi</taxon>
        <taxon>Dikarya</taxon>
        <taxon>Ascomycota</taxon>
        <taxon>Pezizomycotina</taxon>
        <taxon>Eurotiomycetes</taxon>
        <taxon>Eurotiomycetidae</taxon>
        <taxon>Onygenales</taxon>
        <taxon>Onygenaceae</taxon>
        <taxon>Coccidioides</taxon>
    </lineage>
</organism>
<dbReference type="SUPFAM" id="SSF52540">
    <property type="entry name" value="P-loop containing nucleoside triphosphate hydrolases"/>
    <property type="match status" value="2"/>
</dbReference>
<evidence type="ECO:0000256" key="4">
    <source>
        <dbReference type="SAM" id="Coils"/>
    </source>
</evidence>
<evidence type="ECO:0000313" key="7">
    <source>
        <dbReference type="EMBL" id="KMP09421.1"/>
    </source>
</evidence>